<dbReference type="PANTHER" id="PTHR47967">
    <property type="entry name" value="OS07G0603500 PROTEIN-RELATED"/>
    <property type="match status" value="1"/>
</dbReference>
<organism evidence="9 10">
    <name type="scientific">Vigna radiata var. radiata</name>
    <name type="common">Mung bean</name>
    <name type="synonym">Phaseolus aureus</name>
    <dbReference type="NCBI Taxonomy" id="3916"/>
    <lineage>
        <taxon>Eukaryota</taxon>
        <taxon>Viridiplantae</taxon>
        <taxon>Streptophyta</taxon>
        <taxon>Embryophyta</taxon>
        <taxon>Tracheophyta</taxon>
        <taxon>Spermatophyta</taxon>
        <taxon>Magnoliopsida</taxon>
        <taxon>eudicotyledons</taxon>
        <taxon>Gunneridae</taxon>
        <taxon>Pentapetalae</taxon>
        <taxon>rosids</taxon>
        <taxon>fabids</taxon>
        <taxon>Fabales</taxon>
        <taxon>Fabaceae</taxon>
        <taxon>Papilionoideae</taxon>
        <taxon>50 kb inversion clade</taxon>
        <taxon>NPAAA clade</taxon>
        <taxon>indigoferoid/millettioid clade</taxon>
        <taxon>Phaseoleae</taxon>
        <taxon>Vigna</taxon>
    </lineage>
</organism>
<dbReference type="RefSeq" id="XP_014506208.1">
    <property type="nucleotide sequence ID" value="XM_014650722.1"/>
</dbReference>
<dbReference type="PROSITE" id="PS51767">
    <property type="entry name" value="PEPTIDASE_A1"/>
    <property type="match status" value="1"/>
</dbReference>
<evidence type="ECO:0000256" key="3">
    <source>
        <dbReference type="ARBA" id="ARBA00022525"/>
    </source>
</evidence>
<keyword evidence="9" id="KW-1185">Reference proteome</keyword>
<keyword evidence="6" id="KW-0378">Hydrolase</keyword>
<dbReference type="SMR" id="A0A1S3UJK0"/>
<dbReference type="Proteomes" id="UP000087766">
    <property type="component" value="Chromosome 7"/>
</dbReference>
<dbReference type="OrthoDB" id="2747330at2759"/>
<proteinExistence type="inferred from homology"/>
<evidence type="ECO:0000313" key="10">
    <source>
        <dbReference type="RefSeq" id="XP_014506208.1"/>
    </source>
</evidence>
<dbReference type="InterPro" id="IPR032799">
    <property type="entry name" value="TAXi_C"/>
</dbReference>
<dbReference type="InterPro" id="IPR021109">
    <property type="entry name" value="Peptidase_aspartic_dom_sf"/>
</dbReference>
<dbReference type="GeneID" id="106765960"/>
<evidence type="ECO:0000256" key="1">
    <source>
        <dbReference type="ARBA" id="ARBA00004613"/>
    </source>
</evidence>
<dbReference type="InterPro" id="IPR034161">
    <property type="entry name" value="Pepsin-like_plant"/>
</dbReference>
<accession>A0A1S3UJK0</accession>
<dbReference type="PANTHER" id="PTHR47967:SF128">
    <property type="entry name" value="ASPARTIC PROTEINASE CDR1-LIKE"/>
    <property type="match status" value="1"/>
</dbReference>
<sequence>MSISPKSQYSLCFALSLLGIFNSLIFSEGTTLELIHRDSPLSPVYDPSLTHAERLRNALHHSLDRVNSFKHANPTKSSLKTNGGIYFMKYSIGTPPFEVVGIADTGSDLIWTQCRPCIRCYKQNPPIFDPSKSKSYHTLPCNSSFCSSRYVESPRCSRGTCQYFYDYFDNSHTAGNLATETITIGNENPVTSSKTVFGCAHDSAGTFPSIGSGIIGLGRGKLSLLSQLGIRKLSYCLTPSLRNTSKIVLGEDAVVSGAKVVRIPLATNSFEYRITLETLSVGEKRIEFEKQEDVMEGNMAVDSGTTFTFLPTALYNGLVSALDKTIRYPRVVDPHGVFKHCYEIGEPEKAIFPIITAHFKGGDVKLKPINTFFWVNDHVVCLSMLPSEVGFFGNIAQLNFWVGYDLEASTVSFKPADCTL</sequence>
<dbReference type="InterPro" id="IPR033121">
    <property type="entry name" value="PEPTIDASE_A1"/>
</dbReference>
<comment type="subcellular location">
    <subcellularLocation>
        <location evidence="1">Secreted</location>
    </subcellularLocation>
</comment>
<feature type="domain" description="Peptidase A1" evidence="8">
    <location>
        <begin position="86"/>
        <end position="414"/>
    </location>
</feature>
<gene>
    <name evidence="10" type="primary">LOC106765960</name>
</gene>
<dbReference type="Pfam" id="PF14541">
    <property type="entry name" value="TAXi_C"/>
    <property type="match status" value="1"/>
</dbReference>
<reference evidence="9" key="1">
    <citation type="journal article" date="2014" name="Nat. Commun.">
        <title>Genome sequence of mungbean and insights into evolution within Vigna species.</title>
        <authorList>
            <person name="Kang Y.J."/>
            <person name="Kim S.K."/>
            <person name="Kim M.Y."/>
            <person name="Lestari P."/>
            <person name="Kim K.H."/>
            <person name="Ha B.K."/>
            <person name="Jun T.H."/>
            <person name="Hwang W.J."/>
            <person name="Lee T."/>
            <person name="Lee J."/>
            <person name="Shim S."/>
            <person name="Yoon M.Y."/>
            <person name="Jang Y.E."/>
            <person name="Han K.S."/>
            <person name="Taeprayoon P."/>
            <person name="Yoon N."/>
            <person name="Somta P."/>
            <person name="Tanya P."/>
            <person name="Kim K.S."/>
            <person name="Gwag J.G."/>
            <person name="Moon J.K."/>
            <person name="Lee Y.H."/>
            <person name="Park B.S."/>
            <person name="Bombarely A."/>
            <person name="Doyle J.J."/>
            <person name="Jackson S.A."/>
            <person name="Schafleitner R."/>
            <person name="Srinives P."/>
            <person name="Varshney R.K."/>
            <person name="Lee S.H."/>
        </authorList>
    </citation>
    <scope>NUCLEOTIDE SEQUENCE [LARGE SCALE GENOMIC DNA]</scope>
    <source>
        <strain evidence="9">cv. VC1973A</strain>
    </source>
</reference>
<name>A0A1S3UJK0_VIGRR</name>
<dbReference type="SUPFAM" id="SSF50630">
    <property type="entry name" value="Acid proteases"/>
    <property type="match status" value="1"/>
</dbReference>
<dbReference type="KEGG" id="vra:106765960"/>
<dbReference type="CDD" id="cd05476">
    <property type="entry name" value="pepsin_A_like_plant"/>
    <property type="match status" value="1"/>
</dbReference>
<evidence type="ECO:0000256" key="5">
    <source>
        <dbReference type="ARBA" id="ARBA00022750"/>
    </source>
</evidence>
<dbReference type="FunFam" id="2.40.70.10:FF:000031">
    <property type="entry name" value="Aspartyl protease AED1"/>
    <property type="match status" value="1"/>
</dbReference>
<dbReference type="GO" id="GO:0004190">
    <property type="term" value="F:aspartic-type endopeptidase activity"/>
    <property type="evidence" value="ECO:0007669"/>
    <property type="project" value="UniProtKB-KW"/>
</dbReference>
<evidence type="ECO:0000256" key="4">
    <source>
        <dbReference type="ARBA" id="ARBA00022670"/>
    </source>
</evidence>
<dbReference type="InterPro" id="IPR051708">
    <property type="entry name" value="Plant_Aspart_Prot_A1"/>
</dbReference>
<comment type="similarity">
    <text evidence="2">Belongs to the peptidase A1 family.</text>
</comment>
<dbReference type="AlphaFoldDB" id="A0A1S3UJK0"/>
<reference evidence="10" key="2">
    <citation type="submission" date="2025-08" db="UniProtKB">
        <authorList>
            <consortium name="RefSeq"/>
        </authorList>
    </citation>
    <scope>IDENTIFICATION</scope>
    <source>
        <tissue evidence="10">Leaf</tissue>
    </source>
</reference>
<keyword evidence="3" id="KW-0964">Secreted</keyword>
<evidence type="ECO:0000256" key="6">
    <source>
        <dbReference type="ARBA" id="ARBA00022801"/>
    </source>
</evidence>
<dbReference type="GO" id="GO:0006508">
    <property type="term" value="P:proteolysis"/>
    <property type="evidence" value="ECO:0007669"/>
    <property type="project" value="UniProtKB-KW"/>
</dbReference>
<dbReference type="Pfam" id="PF14543">
    <property type="entry name" value="TAXi_N"/>
    <property type="match status" value="1"/>
</dbReference>
<evidence type="ECO:0000313" key="9">
    <source>
        <dbReference type="Proteomes" id="UP000087766"/>
    </source>
</evidence>
<dbReference type="Gene3D" id="2.40.70.10">
    <property type="entry name" value="Acid Proteases"/>
    <property type="match status" value="2"/>
</dbReference>
<dbReference type="PROSITE" id="PS00141">
    <property type="entry name" value="ASP_PROTEASE"/>
    <property type="match status" value="1"/>
</dbReference>
<keyword evidence="7" id="KW-0325">Glycoprotein</keyword>
<dbReference type="GO" id="GO:0005576">
    <property type="term" value="C:extracellular region"/>
    <property type="evidence" value="ECO:0007669"/>
    <property type="project" value="UniProtKB-SubCell"/>
</dbReference>
<protein>
    <submittedName>
        <fullName evidence="10">Aspartic proteinase CDR1-like</fullName>
    </submittedName>
</protein>
<evidence type="ECO:0000259" key="8">
    <source>
        <dbReference type="PROSITE" id="PS51767"/>
    </source>
</evidence>
<dbReference type="InterPro" id="IPR032861">
    <property type="entry name" value="TAXi_N"/>
</dbReference>
<dbReference type="InterPro" id="IPR001969">
    <property type="entry name" value="Aspartic_peptidase_AS"/>
</dbReference>
<keyword evidence="4" id="KW-0645">Protease</keyword>
<keyword evidence="5" id="KW-0064">Aspartyl protease</keyword>
<dbReference type="Gramene" id="Vradi07g02550.1">
    <property type="protein sequence ID" value="Vradi07g02550.1"/>
    <property type="gene ID" value="Vradi07g02550"/>
</dbReference>
<evidence type="ECO:0000256" key="7">
    <source>
        <dbReference type="ARBA" id="ARBA00023180"/>
    </source>
</evidence>
<evidence type="ECO:0000256" key="2">
    <source>
        <dbReference type="ARBA" id="ARBA00007447"/>
    </source>
</evidence>
<dbReference type="FunFam" id="2.40.70.10:FF:000050">
    <property type="entry name" value="Aspartic proteinase CDR1"/>
    <property type="match status" value="1"/>
</dbReference>